<keyword evidence="5" id="KW-1185">Reference proteome</keyword>
<dbReference type="STRING" id="938405.SAMN02927895_04236"/>
<evidence type="ECO:0000313" key="4">
    <source>
        <dbReference type="EMBL" id="SDD08456.1"/>
    </source>
</evidence>
<dbReference type="InterPro" id="IPR023346">
    <property type="entry name" value="Lysozyme-like_dom_sf"/>
</dbReference>
<dbReference type="SUPFAM" id="SSF47090">
    <property type="entry name" value="PGBD-like"/>
    <property type="match status" value="1"/>
</dbReference>
<evidence type="ECO:0000259" key="2">
    <source>
        <dbReference type="Pfam" id="PF01464"/>
    </source>
</evidence>
<dbReference type="Gene3D" id="1.10.101.10">
    <property type="entry name" value="PGBD-like superfamily/PGBD"/>
    <property type="match status" value="1"/>
</dbReference>
<accession>A0A1G6RWZ2</accession>
<dbReference type="RefSeq" id="WP_176849505.1">
    <property type="nucleotide sequence ID" value="NZ_FMZX01000004.1"/>
</dbReference>
<evidence type="ECO:0000256" key="1">
    <source>
        <dbReference type="ARBA" id="ARBA00009387"/>
    </source>
</evidence>
<feature type="domain" description="Transglycosylase SLT" evidence="2">
    <location>
        <begin position="143"/>
        <end position="252"/>
    </location>
</feature>
<dbReference type="InterPro" id="IPR002477">
    <property type="entry name" value="Peptidoglycan-bd-like"/>
</dbReference>
<dbReference type="AlphaFoldDB" id="A0A1G6RWZ2"/>
<sequence length="312" mass="32378">MTPRTLRLTQPMMRGEDVLWLQRRLQSGGWPPSVAGLVRAADGLFGPRTAAAVAALQRLLGLAVDGVVGPALWSRLRPDQPAATPPLSPTALAALARPHARFGGGTRWSLGSAGIRLEAGETASGAAEAAAMRRVLAAFAAPIQAAARRHALPVELIAACICTESGGDPLAERHEPGFRSYAATPHRVSVGCMQTLLSTASALLGRGVTAEELRRPDISIEAGAACMAEAASRTLLDPPVVACAYNAGAVRHDPSPGNRWRMLQYPFGTSVHADRFCGFFNAGLGLLRREPALAGGAPAFAALIPGASPEPG</sequence>
<dbReference type="Pfam" id="PF01471">
    <property type="entry name" value="PG_binding_1"/>
    <property type="match status" value="1"/>
</dbReference>
<protein>
    <submittedName>
        <fullName evidence="4">Transglycosylase SLT domain-containing protein</fullName>
    </submittedName>
</protein>
<comment type="similarity">
    <text evidence="1">Belongs to the virb1 family.</text>
</comment>
<feature type="domain" description="Peptidoglycan binding-like" evidence="3">
    <location>
        <begin position="14"/>
        <end position="76"/>
    </location>
</feature>
<proteinExistence type="inferred from homology"/>
<dbReference type="InterPro" id="IPR008258">
    <property type="entry name" value="Transglycosylase_SLT_dom_1"/>
</dbReference>
<dbReference type="SUPFAM" id="SSF53955">
    <property type="entry name" value="Lysozyme-like"/>
    <property type="match status" value="1"/>
</dbReference>
<evidence type="ECO:0000313" key="5">
    <source>
        <dbReference type="Proteomes" id="UP000198925"/>
    </source>
</evidence>
<dbReference type="InterPro" id="IPR036365">
    <property type="entry name" value="PGBD-like_sf"/>
</dbReference>
<reference evidence="4 5" key="1">
    <citation type="submission" date="2016-10" db="EMBL/GenBank/DDBJ databases">
        <authorList>
            <person name="de Groot N.N."/>
        </authorList>
    </citation>
    <scope>NUCLEOTIDE SEQUENCE [LARGE SCALE GENOMIC DNA]</scope>
    <source>
        <strain evidence="4 5">CPCC 100156</strain>
    </source>
</reference>
<dbReference type="EMBL" id="FMZX01000004">
    <property type="protein sequence ID" value="SDD08456.1"/>
    <property type="molecule type" value="Genomic_DNA"/>
</dbReference>
<dbReference type="Proteomes" id="UP000198925">
    <property type="component" value="Unassembled WGS sequence"/>
</dbReference>
<evidence type="ECO:0000259" key="3">
    <source>
        <dbReference type="Pfam" id="PF01471"/>
    </source>
</evidence>
<dbReference type="Pfam" id="PF01464">
    <property type="entry name" value="SLT"/>
    <property type="match status" value="1"/>
</dbReference>
<gene>
    <name evidence="4" type="ORF">SAMN04487779_1004149</name>
</gene>
<name>A0A1G6RWZ2_9PROT</name>
<dbReference type="InterPro" id="IPR036366">
    <property type="entry name" value="PGBDSf"/>
</dbReference>
<organism evidence="4 5">
    <name type="scientific">Belnapia rosea</name>
    <dbReference type="NCBI Taxonomy" id="938405"/>
    <lineage>
        <taxon>Bacteria</taxon>
        <taxon>Pseudomonadati</taxon>
        <taxon>Pseudomonadota</taxon>
        <taxon>Alphaproteobacteria</taxon>
        <taxon>Acetobacterales</taxon>
        <taxon>Roseomonadaceae</taxon>
        <taxon>Belnapia</taxon>
    </lineage>
</organism>
<dbReference type="Gene3D" id="1.10.530.10">
    <property type="match status" value="1"/>
</dbReference>